<dbReference type="Gene3D" id="3.20.20.380">
    <property type="entry name" value="Copper homeostasis (CutC) domain"/>
    <property type="match status" value="1"/>
</dbReference>
<organism evidence="3 4">
    <name type="scientific">Agaribacter marinus</name>
    <dbReference type="NCBI Taxonomy" id="1431249"/>
    <lineage>
        <taxon>Bacteria</taxon>
        <taxon>Pseudomonadati</taxon>
        <taxon>Pseudomonadota</taxon>
        <taxon>Gammaproteobacteria</taxon>
        <taxon>Alteromonadales</taxon>
        <taxon>Alteromonadaceae</taxon>
        <taxon>Agaribacter</taxon>
    </lineage>
</organism>
<dbReference type="EMBL" id="BSOT01000005">
    <property type="protein sequence ID" value="GLR70413.1"/>
    <property type="molecule type" value="Genomic_DNA"/>
</dbReference>
<keyword evidence="4" id="KW-1185">Reference proteome</keyword>
<name>A0AA37WHX4_9ALTE</name>
<dbReference type="GO" id="GO:0005507">
    <property type="term" value="F:copper ion binding"/>
    <property type="evidence" value="ECO:0007669"/>
    <property type="project" value="TreeGrafter"/>
</dbReference>
<sequence>MRNIEVCLDTTNARQFIENLSVAIDCGVKRFELCTNMHKDGLTPDMSTVESACNLIARQYSFSSANAPEIGVMIRLHNNNFTVTNKQLITMGTQLQNASDAGAQGVVFGVLDKHGTIDIDAMKYLCHEAKVHSLNIGIHRAFDVLKNSPERVTSLLELGVQRILSSGSSWLNKQEATMGLANLTDTLSRLPIGAQLVVAGGVNADNACIIESNLIKAARNTHQLWLHAYSGVLSNHKLCPILTRKLVNPLC</sequence>
<dbReference type="AlphaFoldDB" id="A0AA37WHX4"/>
<reference evidence="3" key="2">
    <citation type="submission" date="2023-01" db="EMBL/GenBank/DDBJ databases">
        <title>Draft genome sequence of Agaribacter marinus strain NBRC 110023.</title>
        <authorList>
            <person name="Sun Q."/>
            <person name="Mori K."/>
        </authorList>
    </citation>
    <scope>NUCLEOTIDE SEQUENCE</scope>
    <source>
        <strain evidence="3">NBRC 110023</strain>
    </source>
</reference>
<dbReference type="Proteomes" id="UP001156601">
    <property type="component" value="Unassembled WGS sequence"/>
</dbReference>
<dbReference type="InterPro" id="IPR036822">
    <property type="entry name" value="CutC-like_dom_sf"/>
</dbReference>
<evidence type="ECO:0000313" key="4">
    <source>
        <dbReference type="Proteomes" id="UP001156601"/>
    </source>
</evidence>
<dbReference type="Pfam" id="PF03932">
    <property type="entry name" value="CutC"/>
    <property type="match status" value="1"/>
</dbReference>
<comment type="similarity">
    <text evidence="1">Belongs to the CutC family.</text>
</comment>
<dbReference type="InterPro" id="IPR005627">
    <property type="entry name" value="CutC-like"/>
</dbReference>
<dbReference type="RefSeq" id="WP_284216711.1">
    <property type="nucleotide sequence ID" value="NZ_BSOT01000005.1"/>
</dbReference>
<proteinExistence type="inferred from homology"/>
<accession>A0AA37WHX4</accession>
<reference evidence="3" key="1">
    <citation type="journal article" date="2014" name="Int. J. Syst. Evol. Microbiol.">
        <title>Complete genome sequence of Corynebacterium casei LMG S-19264T (=DSM 44701T), isolated from a smear-ripened cheese.</title>
        <authorList>
            <consortium name="US DOE Joint Genome Institute (JGI-PGF)"/>
            <person name="Walter F."/>
            <person name="Albersmeier A."/>
            <person name="Kalinowski J."/>
            <person name="Ruckert C."/>
        </authorList>
    </citation>
    <scope>NUCLEOTIDE SEQUENCE</scope>
    <source>
        <strain evidence="3">NBRC 110023</strain>
    </source>
</reference>
<gene>
    <name evidence="3" type="primary">cutC</name>
    <name evidence="3" type="ORF">GCM10007852_13210</name>
</gene>
<dbReference type="SUPFAM" id="SSF110395">
    <property type="entry name" value="CutC-like"/>
    <property type="match status" value="1"/>
</dbReference>
<dbReference type="PANTHER" id="PTHR12598">
    <property type="entry name" value="COPPER HOMEOSTASIS PROTEIN CUTC"/>
    <property type="match status" value="1"/>
</dbReference>
<dbReference type="PANTHER" id="PTHR12598:SF0">
    <property type="entry name" value="COPPER HOMEOSTASIS PROTEIN CUTC HOMOLOG"/>
    <property type="match status" value="1"/>
</dbReference>
<evidence type="ECO:0000313" key="3">
    <source>
        <dbReference type="EMBL" id="GLR70413.1"/>
    </source>
</evidence>
<protein>
    <recommendedName>
        <fullName evidence="2">Copper homeostasis protein cutC homolog</fullName>
    </recommendedName>
</protein>
<comment type="caution">
    <text evidence="3">The sequence shown here is derived from an EMBL/GenBank/DDBJ whole genome shotgun (WGS) entry which is preliminary data.</text>
</comment>
<evidence type="ECO:0000256" key="2">
    <source>
        <dbReference type="ARBA" id="ARBA00019014"/>
    </source>
</evidence>
<evidence type="ECO:0000256" key="1">
    <source>
        <dbReference type="ARBA" id="ARBA00007768"/>
    </source>
</evidence>